<keyword evidence="6" id="KW-1133">Transmembrane helix</keyword>
<dbReference type="PROSITE" id="PS00107">
    <property type="entry name" value="PROTEIN_KINASE_ATP"/>
    <property type="match status" value="1"/>
</dbReference>
<feature type="domain" description="Protein kinase" evidence="7">
    <location>
        <begin position="79"/>
        <end position="499"/>
    </location>
</feature>
<dbReference type="PROSITE" id="PS50011">
    <property type="entry name" value="PROTEIN_KINASE_DOM"/>
    <property type="match status" value="1"/>
</dbReference>
<keyword evidence="6" id="KW-0812">Transmembrane</keyword>
<proteinExistence type="predicted"/>
<dbReference type="PANTHER" id="PTHR43289:SF6">
    <property type="entry name" value="SERINE_THREONINE-PROTEIN KINASE NEKL-3"/>
    <property type="match status" value="1"/>
</dbReference>
<dbReference type="EMBL" id="JBHSSW010000005">
    <property type="protein sequence ID" value="MFC6197666.1"/>
    <property type="molecule type" value="Genomic_DNA"/>
</dbReference>
<dbReference type="PROSITE" id="PS00109">
    <property type="entry name" value="PROTEIN_KINASE_TYR"/>
    <property type="match status" value="1"/>
</dbReference>
<evidence type="ECO:0000256" key="6">
    <source>
        <dbReference type="SAM" id="Phobius"/>
    </source>
</evidence>
<feature type="transmembrane region" description="Helical" evidence="6">
    <location>
        <begin position="343"/>
        <end position="366"/>
    </location>
</feature>
<accession>A0ABW1S830</accession>
<comment type="caution">
    <text evidence="8">The sequence shown here is derived from an EMBL/GenBank/DDBJ whole genome shotgun (WGS) entry which is preliminary data.</text>
</comment>
<evidence type="ECO:0000313" key="9">
    <source>
        <dbReference type="Proteomes" id="UP001596303"/>
    </source>
</evidence>
<dbReference type="RefSeq" id="WP_377376892.1">
    <property type="nucleotide sequence ID" value="NZ_JBHSSW010000005.1"/>
</dbReference>
<keyword evidence="4 5" id="KW-0067">ATP-binding</keyword>
<name>A0ABW1S830_9PROT</name>
<dbReference type="InterPro" id="IPR011009">
    <property type="entry name" value="Kinase-like_dom_sf"/>
</dbReference>
<gene>
    <name evidence="8" type="ORF">ACFQDM_06225</name>
</gene>
<dbReference type="SUPFAM" id="SSF56112">
    <property type="entry name" value="Protein kinase-like (PK-like)"/>
    <property type="match status" value="1"/>
</dbReference>
<dbReference type="Gene3D" id="1.25.40.10">
    <property type="entry name" value="Tetratricopeptide repeat domain"/>
    <property type="match status" value="1"/>
</dbReference>
<dbReference type="Gene3D" id="1.10.510.10">
    <property type="entry name" value="Transferase(Phosphotransferase) domain 1"/>
    <property type="match status" value="1"/>
</dbReference>
<keyword evidence="6" id="KW-0472">Membrane</keyword>
<evidence type="ECO:0000256" key="1">
    <source>
        <dbReference type="ARBA" id="ARBA00022679"/>
    </source>
</evidence>
<organism evidence="8 9">
    <name type="scientific">Ponticaulis profundi</name>
    <dbReference type="NCBI Taxonomy" id="2665222"/>
    <lineage>
        <taxon>Bacteria</taxon>
        <taxon>Pseudomonadati</taxon>
        <taxon>Pseudomonadota</taxon>
        <taxon>Alphaproteobacteria</taxon>
        <taxon>Hyphomonadales</taxon>
        <taxon>Hyphomonadaceae</taxon>
        <taxon>Ponticaulis</taxon>
    </lineage>
</organism>
<dbReference type="GO" id="GO:0016301">
    <property type="term" value="F:kinase activity"/>
    <property type="evidence" value="ECO:0007669"/>
    <property type="project" value="UniProtKB-KW"/>
</dbReference>
<dbReference type="InterPro" id="IPR008266">
    <property type="entry name" value="Tyr_kinase_AS"/>
</dbReference>
<dbReference type="InterPro" id="IPR000719">
    <property type="entry name" value="Prot_kinase_dom"/>
</dbReference>
<evidence type="ECO:0000256" key="2">
    <source>
        <dbReference type="ARBA" id="ARBA00022741"/>
    </source>
</evidence>
<dbReference type="Gene3D" id="3.30.200.20">
    <property type="entry name" value="Phosphorylase Kinase, domain 1"/>
    <property type="match status" value="1"/>
</dbReference>
<dbReference type="InterPro" id="IPR019734">
    <property type="entry name" value="TPR_rpt"/>
</dbReference>
<evidence type="ECO:0000256" key="4">
    <source>
        <dbReference type="ARBA" id="ARBA00022840"/>
    </source>
</evidence>
<sequence>MARSPEIERKILDLFETALDQPSADRRAFVEKATEDDPEIRDAVLRLLHQDEESETMIRTGAAASTVQHAPPPERIGAYRITRTIGEGGMGIVYEGQRDRGDFEHRVAIKVIRPGLLSDKLYERFANERNILASLSHQGIAQLFDGGELEDGSPFIIMEYVEGVPITRWISDQTLARDDILKLFDQVLAAIGYAHQNLIIHRDITPSNVLVTSDGIVKLIDFGIAKAQSDTGREEDAGTPSLASLSFTPGFAAPERERGAPPNILSDIFSLGRLLDAILADRTITPDLRAIILCACEEDPKARYPSVDAMREDIEAFLGGYPVSARSLSSTGQTIYYMKRHPVGFSAGILAALGLAFGLIVMTSLYTMADQARREADLRFNELRQLANTMMFDIYDEIDNIPGSTTAKHKLADAAQTYLDSLSDDRRASPDLKLDTASGYKRLGMIQGGPSLASLGEPEAAINSLQEAEIILTALLERNPKDEAARLELGKVYFEQAHIANNPYQDLERAQSLLDQSIDVLSVSTETDNIPPKRRAALLSSKALKATVTGWQGETEQAIESFRALIGEARAMLAETPENVDLQRTLGSLLRNLAEVLTRSNAYEEAAEVLSEAVTQAETLLALEPENTKSIRGLAIAHWRYGFALYNLQRFEASLTQYERAIALAEDMIADDPANENAKALQGTFEGEIILPLIGLEMFSEAEAIGLKSLERQRSEMTANPGVPRYQRNMLVAYSQLYELYKQSGDDTKACRALAEIGHYVSIMLEGGSLAEGDLQALRTMNPEFQACGLAEL</sequence>
<keyword evidence="2 5" id="KW-0547">Nucleotide-binding</keyword>
<evidence type="ECO:0000313" key="8">
    <source>
        <dbReference type="EMBL" id="MFC6197666.1"/>
    </source>
</evidence>
<protein>
    <submittedName>
        <fullName evidence="8">Protein kinase</fullName>
    </submittedName>
</protein>
<dbReference type="PANTHER" id="PTHR43289">
    <property type="entry name" value="MITOGEN-ACTIVATED PROTEIN KINASE KINASE KINASE 20-RELATED"/>
    <property type="match status" value="1"/>
</dbReference>
<evidence type="ECO:0000256" key="5">
    <source>
        <dbReference type="PROSITE-ProRule" id="PRU10141"/>
    </source>
</evidence>
<keyword evidence="9" id="KW-1185">Reference proteome</keyword>
<reference evidence="9" key="1">
    <citation type="journal article" date="2019" name="Int. J. Syst. Evol. Microbiol.">
        <title>The Global Catalogue of Microorganisms (GCM) 10K type strain sequencing project: providing services to taxonomists for standard genome sequencing and annotation.</title>
        <authorList>
            <consortium name="The Broad Institute Genomics Platform"/>
            <consortium name="The Broad Institute Genome Sequencing Center for Infectious Disease"/>
            <person name="Wu L."/>
            <person name="Ma J."/>
        </authorList>
    </citation>
    <scope>NUCLEOTIDE SEQUENCE [LARGE SCALE GENOMIC DNA]</scope>
    <source>
        <strain evidence="9">CGMCC-1.15741</strain>
    </source>
</reference>
<dbReference type="SMART" id="SM00028">
    <property type="entry name" value="TPR"/>
    <property type="match status" value="2"/>
</dbReference>
<dbReference type="InterPro" id="IPR017441">
    <property type="entry name" value="Protein_kinase_ATP_BS"/>
</dbReference>
<dbReference type="SUPFAM" id="SSF48452">
    <property type="entry name" value="TPR-like"/>
    <property type="match status" value="1"/>
</dbReference>
<evidence type="ECO:0000256" key="3">
    <source>
        <dbReference type="ARBA" id="ARBA00022777"/>
    </source>
</evidence>
<dbReference type="CDD" id="cd14014">
    <property type="entry name" value="STKc_PknB_like"/>
    <property type="match status" value="1"/>
</dbReference>
<dbReference type="Proteomes" id="UP001596303">
    <property type="component" value="Unassembled WGS sequence"/>
</dbReference>
<evidence type="ECO:0000259" key="7">
    <source>
        <dbReference type="PROSITE" id="PS50011"/>
    </source>
</evidence>
<keyword evidence="3 8" id="KW-0418">Kinase</keyword>
<dbReference type="Pfam" id="PF00069">
    <property type="entry name" value="Pkinase"/>
    <property type="match status" value="1"/>
</dbReference>
<feature type="binding site" evidence="5">
    <location>
        <position position="110"/>
    </location>
    <ligand>
        <name>ATP</name>
        <dbReference type="ChEBI" id="CHEBI:30616"/>
    </ligand>
</feature>
<keyword evidence="1" id="KW-0808">Transferase</keyword>
<dbReference type="InterPro" id="IPR011990">
    <property type="entry name" value="TPR-like_helical_dom_sf"/>
</dbReference>